<dbReference type="InterPro" id="IPR004843">
    <property type="entry name" value="Calcineurin-like_PHP"/>
</dbReference>
<dbReference type="InterPro" id="IPR051918">
    <property type="entry name" value="STPP_CPPED1"/>
</dbReference>
<proteinExistence type="predicted"/>
<reference evidence="3 4" key="1">
    <citation type="submission" date="2016-10" db="EMBL/GenBank/DDBJ databases">
        <authorList>
            <person name="de Groot N.N."/>
        </authorList>
    </citation>
    <scope>NUCLEOTIDE SEQUENCE [LARGE SCALE GENOMIC DNA]</scope>
    <source>
        <strain evidence="3 4">DSM 21001</strain>
    </source>
</reference>
<organism evidence="3 4">
    <name type="scientific">Granulicella pectinivorans</name>
    <dbReference type="NCBI Taxonomy" id="474950"/>
    <lineage>
        <taxon>Bacteria</taxon>
        <taxon>Pseudomonadati</taxon>
        <taxon>Acidobacteriota</taxon>
        <taxon>Terriglobia</taxon>
        <taxon>Terriglobales</taxon>
        <taxon>Acidobacteriaceae</taxon>
        <taxon>Granulicella</taxon>
    </lineage>
</organism>
<dbReference type="PROSITE" id="PS51318">
    <property type="entry name" value="TAT"/>
    <property type="match status" value="1"/>
</dbReference>
<dbReference type="PANTHER" id="PTHR43143">
    <property type="entry name" value="METALLOPHOSPHOESTERASE, CALCINEURIN SUPERFAMILY"/>
    <property type="match status" value="1"/>
</dbReference>
<name>A0A1I6M0Z8_9BACT</name>
<dbReference type="SUPFAM" id="SSF56300">
    <property type="entry name" value="Metallo-dependent phosphatases"/>
    <property type="match status" value="1"/>
</dbReference>
<feature type="signal peptide" evidence="1">
    <location>
        <begin position="1"/>
        <end position="29"/>
    </location>
</feature>
<evidence type="ECO:0000256" key="1">
    <source>
        <dbReference type="SAM" id="SignalP"/>
    </source>
</evidence>
<dbReference type="InterPro" id="IPR006311">
    <property type="entry name" value="TAT_signal"/>
</dbReference>
<dbReference type="AlphaFoldDB" id="A0A1I6M0Z8"/>
<protein>
    <recommendedName>
        <fullName evidence="2">Calcineurin-like phosphoesterase domain-containing protein</fullName>
    </recommendedName>
</protein>
<keyword evidence="1" id="KW-0732">Signal</keyword>
<feature type="domain" description="Calcineurin-like phosphoesterase" evidence="2">
    <location>
        <begin position="38"/>
        <end position="256"/>
    </location>
</feature>
<dbReference type="STRING" id="474950.SAMN05421771_1629"/>
<accession>A0A1I6M0Z8</accession>
<evidence type="ECO:0000313" key="3">
    <source>
        <dbReference type="EMBL" id="SFS09343.1"/>
    </source>
</evidence>
<evidence type="ECO:0000259" key="2">
    <source>
        <dbReference type="Pfam" id="PF00149"/>
    </source>
</evidence>
<dbReference type="GO" id="GO:0016787">
    <property type="term" value="F:hydrolase activity"/>
    <property type="evidence" value="ECO:0007669"/>
    <property type="project" value="InterPro"/>
</dbReference>
<sequence length="315" mass="36390">MKIDRRRFGMLGAQTVAAAATARAWSAMAAPASAERFHFAVVADPHIIDEFYVKGTENGVEDNTSILLTADRLTSARTLINSLEPKMEQVFVVGDCFHNYPSVDYDFYFKNKTRIDIAKEMFDGFNAPVHLGFGNHDYDVPRVSREMSHRLFAEKLKAKPYSSVDYKGFRFVHLNNFMGATWDKSSPEFNKTYGSLGEQQLNWFEGLLEDKKPTVVFIHYPLWIVRDVEVSDYGLHPLLKKHQETIQVVIAGHWHKWVDFAHTYGPQHYVSGATRYDENAYMLFEADAKKQKIRWMNQDLVDWSTHYSKPYKVRG</sequence>
<feature type="chain" id="PRO_5011665292" description="Calcineurin-like phosphoesterase domain-containing protein" evidence="1">
    <location>
        <begin position="30"/>
        <end position="315"/>
    </location>
</feature>
<keyword evidence="4" id="KW-1185">Reference proteome</keyword>
<gene>
    <name evidence="3" type="ORF">SAMN05421771_1629</name>
</gene>
<dbReference type="EMBL" id="FOZL01000001">
    <property type="protein sequence ID" value="SFS09343.1"/>
    <property type="molecule type" value="Genomic_DNA"/>
</dbReference>
<evidence type="ECO:0000313" key="4">
    <source>
        <dbReference type="Proteomes" id="UP000199024"/>
    </source>
</evidence>
<dbReference type="PANTHER" id="PTHR43143:SF1">
    <property type="entry name" value="SERINE_THREONINE-PROTEIN PHOSPHATASE CPPED1"/>
    <property type="match status" value="1"/>
</dbReference>
<dbReference type="Gene3D" id="3.60.21.10">
    <property type="match status" value="1"/>
</dbReference>
<dbReference type="RefSeq" id="WP_217644091.1">
    <property type="nucleotide sequence ID" value="NZ_FOZL01000001.1"/>
</dbReference>
<dbReference type="Pfam" id="PF00149">
    <property type="entry name" value="Metallophos"/>
    <property type="match status" value="1"/>
</dbReference>
<dbReference type="InterPro" id="IPR029052">
    <property type="entry name" value="Metallo-depent_PP-like"/>
</dbReference>
<dbReference type="Proteomes" id="UP000199024">
    <property type="component" value="Unassembled WGS sequence"/>
</dbReference>